<dbReference type="GO" id="GO:0016811">
    <property type="term" value="F:hydrolase activity, acting on carbon-nitrogen (but not peptide) bonds, in linear amides"/>
    <property type="evidence" value="ECO:0007669"/>
    <property type="project" value="TreeGrafter"/>
</dbReference>
<dbReference type="Gene3D" id="3.40.50.10310">
    <property type="entry name" value="Creatininase"/>
    <property type="match status" value="1"/>
</dbReference>
<dbReference type="InterPro" id="IPR003785">
    <property type="entry name" value="Creatininase/forma_Hydrolase"/>
</dbReference>
<evidence type="ECO:0000256" key="2">
    <source>
        <dbReference type="ARBA" id="ARBA00022723"/>
    </source>
</evidence>
<dbReference type="Pfam" id="PF02633">
    <property type="entry name" value="Creatininase"/>
    <property type="match status" value="1"/>
</dbReference>
<dbReference type="EMBL" id="WMIG01000003">
    <property type="protein sequence ID" value="MTH59343.1"/>
    <property type="molecule type" value="Genomic_DNA"/>
</dbReference>
<sequence length="266" mass="29256">MKRYWADHSSLEFSQLDRSRLIAVLPLGAIEQHGPHLPMSVDTCSVDGICTRLARDLPEESPVVFLPTQAVTKSNEHLAFPGTLTLSPETLIRVWSEIGTCVARAGVRKLVLLNGHGGNVPAMDIVARELRVSQQMMVFSLNWYAAGMPEGLYSPVELGHGIHAGDMETSVMLALDPDNVRMDRARNFRSRLQDLRETHPSIALSGPARPGWMIHDLNPAGACGEAHLANADKGHATLDHATGRLIDIFHDIDRTPLSWLDATPEW</sequence>
<keyword evidence="4" id="KW-0862">Zinc</keyword>
<dbReference type="PANTHER" id="PTHR35005">
    <property type="entry name" value="3-DEHYDRO-SCYLLO-INOSOSE HYDROLASE"/>
    <property type="match status" value="1"/>
</dbReference>
<reference evidence="6 7" key="1">
    <citation type="submission" date="2019-11" db="EMBL/GenBank/DDBJ databases">
        <authorList>
            <person name="Dong K."/>
        </authorList>
    </citation>
    <scope>NUCLEOTIDE SEQUENCE [LARGE SCALE GENOMIC DNA]</scope>
    <source>
        <strain evidence="6 7">NBRC 112902</strain>
    </source>
</reference>
<dbReference type="PANTHER" id="PTHR35005:SF1">
    <property type="entry name" value="2-AMINO-5-FORMYLAMINO-6-RIBOSYLAMINOPYRIMIDIN-4(3H)-ONE 5'-MONOPHOSPHATE DEFORMYLASE"/>
    <property type="match status" value="1"/>
</dbReference>
<keyword evidence="3" id="KW-0378">Hydrolase</keyword>
<evidence type="ECO:0000313" key="6">
    <source>
        <dbReference type="EMBL" id="MTH59343.1"/>
    </source>
</evidence>
<dbReference type="OrthoDB" id="9801445at2"/>
<evidence type="ECO:0000256" key="3">
    <source>
        <dbReference type="ARBA" id="ARBA00022801"/>
    </source>
</evidence>
<evidence type="ECO:0000256" key="4">
    <source>
        <dbReference type="ARBA" id="ARBA00022833"/>
    </source>
</evidence>
<dbReference type="Proteomes" id="UP000449846">
    <property type="component" value="Unassembled WGS sequence"/>
</dbReference>
<evidence type="ECO:0000256" key="5">
    <source>
        <dbReference type="ARBA" id="ARBA00024029"/>
    </source>
</evidence>
<keyword evidence="2" id="KW-0479">Metal-binding</keyword>
<proteinExistence type="inferred from homology"/>
<name>A0A844HH42_9RHOB</name>
<protein>
    <submittedName>
        <fullName evidence="6">Creatininase family protein</fullName>
    </submittedName>
</protein>
<dbReference type="RefSeq" id="WP_155039292.1">
    <property type="nucleotide sequence ID" value="NZ_JBHGCD010000003.1"/>
</dbReference>
<evidence type="ECO:0000313" key="7">
    <source>
        <dbReference type="Proteomes" id="UP000449846"/>
    </source>
</evidence>
<comment type="caution">
    <text evidence="6">The sequence shown here is derived from an EMBL/GenBank/DDBJ whole genome shotgun (WGS) entry which is preliminary data.</text>
</comment>
<accession>A0A844HH42</accession>
<dbReference type="InterPro" id="IPR024087">
    <property type="entry name" value="Creatininase-like_sf"/>
</dbReference>
<organism evidence="6 7">
    <name type="scientific">Paracoccus litorisediminis</name>
    <dbReference type="NCBI Taxonomy" id="2006130"/>
    <lineage>
        <taxon>Bacteria</taxon>
        <taxon>Pseudomonadati</taxon>
        <taxon>Pseudomonadota</taxon>
        <taxon>Alphaproteobacteria</taxon>
        <taxon>Rhodobacterales</taxon>
        <taxon>Paracoccaceae</taxon>
        <taxon>Paracoccus</taxon>
    </lineage>
</organism>
<comment type="cofactor">
    <cofactor evidence="1">
        <name>Zn(2+)</name>
        <dbReference type="ChEBI" id="CHEBI:29105"/>
    </cofactor>
</comment>
<dbReference type="GO" id="GO:0009231">
    <property type="term" value="P:riboflavin biosynthetic process"/>
    <property type="evidence" value="ECO:0007669"/>
    <property type="project" value="TreeGrafter"/>
</dbReference>
<dbReference type="SUPFAM" id="SSF102215">
    <property type="entry name" value="Creatininase"/>
    <property type="match status" value="1"/>
</dbReference>
<evidence type="ECO:0000256" key="1">
    <source>
        <dbReference type="ARBA" id="ARBA00001947"/>
    </source>
</evidence>
<dbReference type="AlphaFoldDB" id="A0A844HH42"/>
<comment type="similarity">
    <text evidence="5">Belongs to the creatininase superfamily.</text>
</comment>
<dbReference type="GO" id="GO:0046872">
    <property type="term" value="F:metal ion binding"/>
    <property type="evidence" value="ECO:0007669"/>
    <property type="project" value="UniProtKB-KW"/>
</dbReference>
<keyword evidence="7" id="KW-1185">Reference proteome</keyword>
<gene>
    <name evidence="6" type="ORF">GL300_08970</name>
</gene>